<protein>
    <submittedName>
        <fullName evidence="1">Uncharacterized protein</fullName>
    </submittedName>
</protein>
<proteinExistence type="predicted"/>
<dbReference type="OrthoDB" id="9954540at2"/>
<evidence type="ECO:0000313" key="1">
    <source>
        <dbReference type="EMBL" id="TPN86984.1"/>
    </source>
</evidence>
<dbReference type="EMBL" id="VFWZ01000002">
    <property type="protein sequence ID" value="TPN86984.1"/>
    <property type="molecule type" value="Genomic_DNA"/>
</dbReference>
<gene>
    <name evidence="1" type="ORF">FHK87_05160</name>
</gene>
<reference evidence="1 2" key="1">
    <citation type="submission" date="2019-06" db="EMBL/GenBank/DDBJ databases">
        <authorList>
            <person name="Meng X."/>
        </authorList>
    </citation>
    <scope>NUCLEOTIDE SEQUENCE [LARGE SCALE GENOMIC DNA]</scope>
    <source>
        <strain evidence="1 2">M625</strain>
    </source>
</reference>
<evidence type="ECO:0000313" key="2">
    <source>
        <dbReference type="Proteomes" id="UP000315540"/>
    </source>
</evidence>
<sequence length="216" mass="25306">MKNNGHISSLTKYQNEKIKYLLLAKEFDDSGEKEIDDKIKKYLLEMLDWIDAIEIKANADKNLNTFFNKVKESLTPTESIQAIVFYFNRDNGKLFLSAYRSVKPDAFVYQELSNINANYNNRIIGEIGPIQVLNYNEIYENVLSCKKDEIEEYELECENDHIHELMILKAYALFEEIFLSIDLNSIFSETQIKYPFYSYIQEHDGGYSNLLSILKN</sequence>
<accession>A0A504J8R8</accession>
<dbReference type="Proteomes" id="UP000315540">
    <property type="component" value="Unassembled WGS sequence"/>
</dbReference>
<name>A0A504J8R8_9FLAO</name>
<dbReference type="AlphaFoldDB" id="A0A504J8R8"/>
<organism evidence="1 2">
    <name type="scientific">Aquimarina algicola</name>
    <dbReference type="NCBI Taxonomy" id="2589995"/>
    <lineage>
        <taxon>Bacteria</taxon>
        <taxon>Pseudomonadati</taxon>
        <taxon>Bacteroidota</taxon>
        <taxon>Flavobacteriia</taxon>
        <taxon>Flavobacteriales</taxon>
        <taxon>Flavobacteriaceae</taxon>
        <taxon>Aquimarina</taxon>
    </lineage>
</organism>
<comment type="caution">
    <text evidence="1">The sequence shown here is derived from an EMBL/GenBank/DDBJ whole genome shotgun (WGS) entry which is preliminary data.</text>
</comment>
<dbReference type="RefSeq" id="WP_140590874.1">
    <property type="nucleotide sequence ID" value="NZ_VFWZ01000002.1"/>
</dbReference>
<keyword evidence="2" id="KW-1185">Reference proteome</keyword>